<dbReference type="InterPro" id="IPR008922">
    <property type="entry name" value="Di-copper_centre_dom_sf"/>
</dbReference>
<evidence type="ECO:0000259" key="5">
    <source>
        <dbReference type="PROSITE" id="PS00498"/>
    </source>
</evidence>
<dbReference type="InterPro" id="IPR000896">
    <property type="entry name" value="Hemocyanin/hexamerin_mid_dom"/>
</dbReference>
<dbReference type="Pfam" id="PF00372">
    <property type="entry name" value="Hemocyanin_M"/>
    <property type="match status" value="1"/>
</dbReference>
<dbReference type="Pfam" id="PF03723">
    <property type="entry name" value="Hemocyanin_C"/>
    <property type="match status" value="1"/>
</dbReference>
<dbReference type="EMBL" id="CAJVQB010021228">
    <property type="protein sequence ID" value="CAG8796536.1"/>
    <property type="molecule type" value="Genomic_DNA"/>
</dbReference>
<keyword evidence="2" id="KW-0964">Secreted</keyword>
<evidence type="ECO:0000256" key="3">
    <source>
        <dbReference type="ARBA" id="ARBA00022723"/>
    </source>
</evidence>
<dbReference type="PANTHER" id="PTHR11511">
    <property type="entry name" value="LARVAL STORAGE PROTEIN/PHENOLOXIDASE"/>
    <property type="match status" value="1"/>
</dbReference>
<dbReference type="SUPFAM" id="SSF81296">
    <property type="entry name" value="E set domains"/>
    <property type="match status" value="1"/>
</dbReference>
<evidence type="ECO:0000256" key="4">
    <source>
        <dbReference type="ARBA" id="ARBA00023157"/>
    </source>
</evidence>
<comment type="subcellular location">
    <subcellularLocation>
        <location evidence="1">Secreted</location>
    </subcellularLocation>
</comment>
<dbReference type="Proteomes" id="UP000789901">
    <property type="component" value="Unassembled WGS sequence"/>
</dbReference>
<dbReference type="InterPro" id="IPR014756">
    <property type="entry name" value="Ig_E-set"/>
</dbReference>
<comment type="caution">
    <text evidence="6">The sequence shown here is derived from an EMBL/GenBank/DDBJ whole genome shotgun (WGS) entry which is preliminary data.</text>
</comment>
<dbReference type="InterPro" id="IPR005203">
    <property type="entry name" value="Hemocyanin_C"/>
</dbReference>
<keyword evidence="4" id="KW-1015">Disulfide bond</keyword>
<dbReference type="InterPro" id="IPR037020">
    <property type="entry name" value="Hemocyanin_C_sf"/>
</dbReference>
<evidence type="ECO:0000313" key="6">
    <source>
        <dbReference type="EMBL" id="CAG8796536.1"/>
    </source>
</evidence>
<reference evidence="6 7" key="1">
    <citation type="submission" date="2021-06" db="EMBL/GenBank/DDBJ databases">
        <authorList>
            <person name="Kallberg Y."/>
            <person name="Tangrot J."/>
            <person name="Rosling A."/>
        </authorList>
    </citation>
    <scope>NUCLEOTIDE SEQUENCE [LARGE SCALE GENOMIC DNA]</scope>
    <source>
        <strain evidence="6 7">120-4 pot B 10/14</strain>
    </source>
</reference>
<proteinExistence type="predicted"/>
<protein>
    <submittedName>
        <fullName evidence="6">46550_t:CDS:1</fullName>
    </submittedName>
</protein>
<dbReference type="InterPro" id="IPR013788">
    <property type="entry name" value="Hemocyanin/hexamerin"/>
</dbReference>
<dbReference type="InterPro" id="IPR002227">
    <property type="entry name" value="Tyrosinase_Cu-bd"/>
</dbReference>
<feature type="domain" description="Tyrosinase copper-binding" evidence="5">
    <location>
        <begin position="360"/>
        <end position="371"/>
    </location>
</feature>
<evidence type="ECO:0000256" key="2">
    <source>
        <dbReference type="ARBA" id="ARBA00022525"/>
    </source>
</evidence>
<dbReference type="Gene3D" id="1.10.1280.10">
    <property type="entry name" value="Di-copper center containing domain from catechol oxidase"/>
    <property type="match status" value="1"/>
</dbReference>
<keyword evidence="7" id="KW-1185">Reference proteome</keyword>
<organism evidence="6 7">
    <name type="scientific">Gigaspora margarita</name>
    <dbReference type="NCBI Taxonomy" id="4874"/>
    <lineage>
        <taxon>Eukaryota</taxon>
        <taxon>Fungi</taxon>
        <taxon>Fungi incertae sedis</taxon>
        <taxon>Mucoromycota</taxon>
        <taxon>Glomeromycotina</taxon>
        <taxon>Glomeromycetes</taxon>
        <taxon>Diversisporales</taxon>
        <taxon>Gigasporaceae</taxon>
        <taxon>Gigaspora</taxon>
    </lineage>
</organism>
<name>A0ABN7VSL8_GIGMA</name>
<dbReference type="Gene3D" id="2.60.40.1520">
    <property type="entry name" value="Hemocyanin, C-terminal domain"/>
    <property type="match status" value="1"/>
</dbReference>
<dbReference type="SUPFAM" id="SSF48056">
    <property type="entry name" value="Di-copper centre-containing domain"/>
    <property type="match status" value="1"/>
</dbReference>
<dbReference type="PROSITE" id="PS00498">
    <property type="entry name" value="TYROSINASE_2"/>
    <property type="match status" value="1"/>
</dbReference>
<accession>A0ABN7VSL8</accession>
<sequence length="690" mass="79628">MVAITVNKDKIKLLQNYIDAILTNGDHERIKERKRLKNGQKPPPRWNAFEYNQQQIVTELGVEYMQILLSAKNDDEKIDLFFKVVDKVQAHLNDVTTYDPNLVNDAFVILINNHPAAVSWGLKTPSLKRISPINLLPGQTLPLGGPESRIDWWREDPSLNESHQHSHSIFVPNGIADANFPNKNFTYIKDRQGEIFIWSHKQMLARYDAERVAVGLDPVVPLKNYYDPIPEGYLPNKYLRDYNEKTSLSDLQNKFDYRLPYSSILKEDGAPIDFAVTAINKAIDDGLFYNDPKKLGLTINPGRSNPDILEDNEWKEKFGRLHASGHTMIANIIGNKQLKDALKSNAPGGVILNFSTSCKDPLFYRWHRFIDEIFNRCIEKSKVRIFTDTPDVFIKSSDIVLAFKDQLLKVNPEGENDRWQKYGEKNFGKPNFPFTNELQTRMMPRNLNGPNNEIVQIEQLFPREFYYFFKVKNNTKKDLYDAKTGNIIKVPAEQHITLRVFIVPEILAHDRKQWIELDKFKYTLKGDEYAVISRACELSSVIRKPAQKVFDDTPDYDTSNDYCSCGWPYHLLLPRGTREGMKFKLFVFISDWNVDKTPGSTTEGSLSTCGRKIENGKPAKYPDSRNLGYPFDRPYANNSLLSTFAKQQDLKTMNTSSTDFPRAESNDPEDYWLDNVAMRDVTIKWVDEFK</sequence>
<keyword evidence="3" id="KW-0479">Metal-binding</keyword>
<evidence type="ECO:0000256" key="1">
    <source>
        <dbReference type="ARBA" id="ARBA00004613"/>
    </source>
</evidence>
<evidence type="ECO:0000313" key="7">
    <source>
        <dbReference type="Proteomes" id="UP000789901"/>
    </source>
</evidence>
<dbReference type="PANTHER" id="PTHR11511:SF4">
    <property type="entry name" value="PHENOLOXIDASE 2-RELATED"/>
    <property type="match status" value="1"/>
</dbReference>
<gene>
    <name evidence="6" type="ORF">GMARGA_LOCUS22216</name>
</gene>